<dbReference type="Proteomes" id="UP001162992">
    <property type="component" value="Chromosome 14"/>
</dbReference>
<evidence type="ECO:0000313" key="1">
    <source>
        <dbReference type="EMBL" id="KAJ7530974.1"/>
    </source>
</evidence>
<organism evidence="1 2">
    <name type="scientific">Diphasiastrum complanatum</name>
    <name type="common">Issler's clubmoss</name>
    <name type="synonym">Lycopodium complanatum</name>
    <dbReference type="NCBI Taxonomy" id="34168"/>
    <lineage>
        <taxon>Eukaryota</taxon>
        <taxon>Viridiplantae</taxon>
        <taxon>Streptophyta</taxon>
        <taxon>Embryophyta</taxon>
        <taxon>Tracheophyta</taxon>
        <taxon>Lycopodiopsida</taxon>
        <taxon>Lycopodiales</taxon>
        <taxon>Lycopodiaceae</taxon>
        <taxon>Lycopodioideae</taxon>
        <taxon>Diphasiastrum</taxon>
    </lineage>
</organism>
<sequence length="751" mass="84984">MEDAKEIKAFQACNVLHGGPTKLEVLDDASSSGRRGSRKARRVNLLEVRKEQENKLTDLSACPCPKTQSASIQTLRMEAFDIVWANIEKVIKDTLAAQHKYIFTKLQQWVCDRQFHDAQLKLYYANAGKASKIDSCNATRSWLRQSQSIGVSSNRIHTALLFVGAIDSSDSRAIFDDLTTYMKEHCCHVASLQPHNLSSKAVINGALRSLFKQFTQHNPDTTDMEILAAWHVENPNQTSPMVIIIEDAECCNSMVLAELIIVLSEWVTRLPLVLIMGMSTTCASLKKLLPSRALGCLHLQQFSLKSPTELLEAIFKAVLMESSGIFSLGHDVVEFLFKFFFTHDNSVSSLLKSMKIACMEHFCKEPLSFLCKNILQSSSQVEFEDCCNNLSKNLLEYAGNLASVKRQGESNQNVGKQLATMLWKVKMDKPIRRIVLLCLYEVGKYFGFSFADIYCEALCHRNLLDLMAPIHKDFMLESVILKIRDLPPTTFSAVLEEWKHLASHDDELNAEITSFQLKVANFPNYPDLEKNEKIDGIGQGGEKLAGSLASEIEGHRFLKKQTGYRSEFYVVKTMAAELLERLYRQHLIPPEALLFHEVFCFTDVNLLKQALTAETRKQIHADVLASHDYLHCTCCSPKHGLSSSMHDTSLLYSLSQGSDNIVNIHDCYQSFYMQFSAAQQQQPRKGRDKKSPKRKRDLSKKTAEMSEKLLELDKASIQARFAQSITELQIVGLFRMPTKKRPDHVQRVFSI</sequence>
<proteinExistence type="predicted"/>
<gene>
    <name evidence="1" type="ORF">O6H91_14G027100</name>
</gene>
<reference evidence="2" key="1">
    <citation type="journal article" date="2024" name="Proc. Natl. Acad. Sci. U.S.A.">
        <title>Extraordinary preservation of gene collinearity over three hundred million years revealed in homosporous lycophytes.</title>
        <authorList>
            <person name="Li C."/>
            <person name="Wickell D."/>
            <person name="Kuo L.Y."/>
            <person name="Chen X."/>
            <person name="Nie B."/>
            <person name="Liao X."/>
            <person name="Peng D."/>
            <person name="Ji J."/>
            <person name="Jenkins J."/>
            <person name="Williams M."/>
            <person name="Shu S."/>
            <person name="Plott C."/>
            <person name="Barry K."/>
            <person name="Rajasekar S."/>
            <person name="Grimwood J."/>
            <person name="Han X."/>
            <person name="Sun S."/>
            <person name="Hou Z."/>
            <person name="He W."/>
            <person name="Dai G."/>
            <person name="Sun C."/>
            <person name="Schmutz J."/>
            <person name="Leebens-Mack J.H."/>
            <person name="Li F.W."/>
            <person name="Wang L."/>
        </authorList>
    </citation>
    <scope>NUCLEOTIDE SEQUENCE [LARGE SCALE GENOMIC DNA]</scope>
    <source>
        <strain evidence="2">cv. PW_Plant_1</strain>
    </source>
</reference>
<accession>A0ACC2BMJ6</accession>
<protein>
    <submittedName>
        <fullName evidence="1">Uncharacterized protein</fullName>
    </submittedName>
</protein>
<keyword evidence="2" id="KW-1185">Reference proteome</keyword>
<comment type="caution">
    <text evidence="1">The sequence shown here is derived from an EMBL/GenBank/DDBJ whole genome shotgun (WGS) entry which is preliminary data.</text>
</comment>
<name>A0ACC2BMJ6_DIPCM</name>
<evidence type="ECO:0000313" key="2">
    <source>
        <dbReference type="Proteomes" id="UP001162992"/>
    </source>
</evidence>
<dbReference type="EMBL" id="CM055105">
    <property type="protein sequence ID" value="KAJ7530974.1"/>
    <property type="molecule type" value="Genomic_DNA"/>
</dbReference>